<evidence type="ECO:0000256" key="2">
    <source>
        <dbReference type="SAM" id="Phobius"/>
    </source>
</evidence>
<evidence type="ECO:0000256" key="1">
    <source>
        <dbReference type="SAM" id="MobiDB-lite"/>
    </source>
</evidence>
<evidence type="ECO:0000259" key="3">
    <source>
        <dbReference type="Pfam" id="PF20167"/>
    </source>
</evidence>
<organism evidence="4 5">
    <name type="scientific">Datura stramonium</name>
    <name type="common">Jimsonweed</name>
    <name type="synonym">Common thornapple</name>
    <dbReference type="NCBI Taxonomy" id="4076"/>
    <lineage>
        <taxon>Eukaryota</taxon>
        <taxon>Viridiplantae</taxon>
        <taxon>Streptophyta</taxon>
        <taxon>Embryophyta</taxon>
        <taxon>Tracheophyta</taxon>
        <taxon>Spermatophyta</taxon>
        <taxon>Magnoliopsida</taxon>
        <taxon>eudicotyledons</taxon>
        <taxon>Gunneridae</taxon>
        <taxon>Pentapetalae</taxon>
        <taxon>asterids</taxon>
        <taxon>lamiids</taxon>
        <taxon>Solanales</taxon>
        <taxon>Solanaceae</taxon>
        <taxon>Solanoideae</taxon>
        <taxon>Datureae</taxon>
        <taxon>Datura</taxon>
    </lineage>
</organism>
<evidence type="ECO:0000313" key="4">
    <source>
        <dbReference type="EMBL" id="MCE0481365.1"/>
    </source>
</evidence>
<protein>
    <recommendedName>
        <fullName evidence="3">Putative plant transposon protein domain-containing protein</fullName>
    </recommendedName>
</protein>
<keyword evidence="2" id="KW-0812">Transmembrane</keyword>
<dbReference type="InterPro" id="IPR046796">
    <property type="entry name" value="Transposase_32_dom"/>
</dbReference>
<comment type="caution">
    <text evidence="4">The sequence shown here is derived from an EMBL/GenBank/DDBJ whole genome shotgun (WGS) entry which is preliminary data.</text>
</comment>
<evidence type="ECO:0000313" key="5">
    <source>
        <dbReference type="Proteomes" id="UP000823775"/>
    </source>
</evidence>
<name>A0ABS8VLZ4_DATST</name>
<feature type="region of interest" description="Disordered" evidence="1">
    <location>
        <begin position="135"/>
        <end position="176"/>
    </location>
</feature>
<dbReference type="Pfam" id="PF20167">
    <property type="entry name" value="Transposase_32"/>
    <property type="match status" value="1"/>
</dbReference>
<feature type="transmembrane region" description="Helical" evidence="2">
    <location>
        <begin position="31"/>
        <end position="52"/>
    </location>
</feature>
<feature type="transmembrane region" description="Helical" evidence="2">
    <location>
        <begin position="7"/>
        <end position="25"/>
    </location>
</feature>
<proteinExistence type="predicted"/>
<feature type="domain" description="Putative plant transposon protein" evidence="3">
    <location>
        <begin position="1"/>
        <end position="75"/>
    </location>
</feature>
<accession>A0ABS8VLZ4</accession>
<keyword evidence="2" id="KW-0472">Membrane</keyword>
<keyword evidence="2" id="KW-1133">Transmembrane helix</keyword>
<dbReference type="EMBL" id="JACEIK010005382">
    <property type="protein sequence ID" value="MCE0481365.1"/>
    <property type="molecule type" value="Genomic_DNA"/>
</dbReference>
<sequence>MSREAHVWLKIVCACLVLGKHVTYVTRESVFLVYALMTVMPINVGVIIKNVLRRVREKKGQSFGFGGLLTRFLHGHDIEEEEADYRPIYDSRGINVTKTMEPEGINGPVLSVNEHNARIDNMLSHLVRSGFEEPIDDDVATEDEITRVDSDIQSSDVEEKDSEMGEATLAPIDNEE</sequence>
<keyword evidence="5" id="KW-1185">Reference proteome</keyword>
<gene>
    <name evidence="4" type="ORF">HAX54_039067</name>
</gene>
<reference evidence="4 5" key="1">
    <citation type="journal article" date="2021" name="BMC Genomics">
        <title>Datura genome reveals duplications of psychoactive alkaloid biosynthetic genes and high mutation rate following tissue culture.</title>
        <authorList>
            <person name="Rajewski A."/>
            <person name="Carter-House D."/>
            <person name="Stajich J."/>
            <person name="Litt A."/>
        </authorList>
    </citation>
    <scope>NUCLEOTIDE SEQUENCE [LARGE SCALE GENOMIC DNA]</scope>
    <source>
        <strain evidence="4">AR-01</strain>
    </source>
</reference>
<dbReference type="Proteomes" id="UP000823775">
    <property type="component" value="Unassembled WGS sequence"/>
</dbReference>